<sequence length="25" mass="2809">MKSNNKVQRLSGQSLVIQGYIESTQ</sequence>
<protein>
    <submittedName>
        <fullName evidence="1">Uncharacterized protein</fullName>
    </submittedName>
</protein>
<organism evidence="1">
    <name type="scientific">Anguilla anguilla</name>
    <name type="common">European freshwater eel</name>
    <name type="synonym">Muraena anguilla</name>
    <dbReference type="NCBI Taxonomy" id="7936"/>
    <lineage>
        <taxon>Eukaryota</taxon>
        <taxon>Metazoa</taxon>
        <taxon>Chordata</taxon>
        <taxon>Craniata</taxon>
        <taxon>Vertebrata</taxon>
        <taxon>Euteleostomi</taxon>
        <taxon>Actinopterygii</taxon>
        <taxon>Neopterygii</taxon>
        <taxon>Teleostei</taxon>
        <taxon>Anguilliformes</taxon>
        <taxon>Anguillidae</taxon>
        <taxon>Anguilla</taxon>
    </lineage>
</organism>
<dbReference type="EMBL" id="GBXM01064155">
    <property type="protein sequence ID" value="JAH44422.1"/>
    <property type="molecule type" value="Transcribed_RNA"/>
</dbReference>
<name>A0A0E9ST51_ANGAN</name>
<proteinExistence type="predicted"/>
<accession>A0A0E9ST51</accession>
<reference evidence="1" key="2">
    <citation type="journal article" date="2015" name="Fish Shellfish Immunol.">
        <title>Early steps in the European eel (Anguilla anguilla)-Vibrio vulnificus interaction in the gills: Role of the RtxA13 toxin.</title>
        <authorList>
            <person name="Callol A."/>
            <person name="Pajuelo D."/>
            <person name="Ebbesson L."/>
            <person name="Teles M."/>
            <person name="MacKenzie S."/>
            <person name="Amaro C."/>
        </authorList>
    </citation>
    <scope>NUCLEOTIDE SEQUENCE</scope>
</reference>
<reference evidence="1" key="1">
    <citation type="submission" date="2014-11" db="EMBL/GenBank/DDBJ databases">
        <authorList>
            <person name="Amaro Gonzalez C."/>
        </authorList>
    </citation>
    <scope>NUCLEOTIDE SEQUENCE</scope>
</reference>
<evidence type="ECO:0000313" key="1">
    <source>
        <dbReference type="EMBL" id="JAH44422.1"/>
    </source>
</evidence>
<dbReference type="AlphaFoldDB" id="A0A0E9ST51"/>